<gene>
    <name evidence="9" type="ORF">G3T36_05955</name>
</gene>
<evidence type="ECO:0000256" key="3">
    <source>
        <dbReference type="ARBA" id="ARBA00022475"/>
    </source>
</evidence>
<evidence type="ECO:0000256" key="4">
    <source>
        <dbReference type="ARBA" id="ARBA00022692"/>
    </source>
</evidence>
<keyword evidence="10" id="KW-1185">Reference proteome</keyword>
<dbReference type="PANTHER" id="PTHR30193">
    <property type="entry name" value="ABC TRANSPORTER PERMEASE PROTEIN"/>
    <property type="match status" value="1"/>
</dbReference>
<feature type="transmembrane region" description="Helical" evidence="7">
    <location>
        <begin position="122"/>
        <end position="142"/>
    </location>
</feature>
<accession>A0A6L9XVF3</accession>
<dbReference type="PANTHER" id="PTHR30193:SF41">
    <property type="entry name" value="DIACETYLCHITOBIOSE UPTAKE SYSTEM PERMEASE PROTEIN NGCF"/>
    <property type="match status" value="1"/>
</dbReference>
<evidence type="ECO:0000313" key="10">
    <source>
        <dbReference type="Proteomes" id="UP000474967"/>
    </source>
</evidence>
<comment type="similarity">
    <text evidence="7">Belongs to the binding-protein-dependent transport system permease family.</text>
</comment>
<dbReference type="AlphaFoldDB" id="A0A6L9XVF3"/>
<sequence length="311" mass="33631">MTRTQVPGTTPAPAVRRRKPLRDSAWWALLFVGPTALGLAAFYFWPLLRTGYMSLTTTGAFGGETWVGLANFAQLFNSPDLLRAAGNSALYTAVALLGIPLAIVLASLLNTPGLKGRSFYRVLYFIPVVTMPAAIALVWTFIYNGDYGVLNQALHLVGIQGTSWLANPSTALMAVAVVGIWATLGTNIVIFVAGLQGIPASLYEAASLDGAGPIRRFFSVTLPLLSPSVFFVSVITVIGALQVFDLLYVMIPTGSPAREATMTIVSLFYQVGFIRNQRGLAAAIALVLMVIILILTAVQFRLQRKWVHYEY</sequence>
<feature type="domain" description="ABC transmembrane type-1" evidence="8">
    <location>
        <begin position="84"/>
        <end position="299"/>
    </location>
</feature>
<organism evidence="9 10">
    <name type="scientific">Leifsonia tongyongensis</name>
    <dbReference type="NCBI Taxonomy" id="1268043"/>
    <lineage>
        <taxon>Bacteria</taxon>
        <taxon>Bacillati</taxon>
        <taxon>Actinomycetota</taxon>
        <taxon>Actinomycetes</taxon>
        <taxon>Micrococcales</taxon>
        <taxon>Microbacteriaceae</taxon>
        <taxon>Leifsonia</taxon>
    </lineage>
</organism>
<dbReference type="CDD" id="cd06261">
    <property type="entry name" value="TM_PBP2"/>
    <property type="match status" value="1"/>
</dbReference>
<evidence type="ECO:0000313" key="9">
    <source>
        <dbReference type="EMBL" id="NEN05410.1"/>
    </source>
</evidence>
<dbReference type="GO" id="GO:0005886">
    <property type="term" value="C:plasma membrane"/>
    <property type="evidence" value="ECO:0007669"/>
    <property type="project" value="UniProtKB-SubCell"/>
</dbReference>
<evidence type="ECO:0000256" key="5">
    <source>
        <dbReference type="ARBA" id="ARBA00022989"/>
    </source>
</evidence>
<keyword evidence="4 7" id="KW-0812">Transmembrane</keyword>
<dbReference type="Proteomes" id="UP000474967">
    <property type="component" value="Unassembled WGS sequence"/>
</dbReference>
<keyword evidence="6 7" id="KW-0472">Membrane</keyword>
<feature type="transmembrane region" description="Helical" evidence="7">
    <location>
        <begin position="25"/>
        <end position="45"/>
    </location>
</feature>
<dbReference type="InterPro" id="IPR035906">
    <property type="entry name" value="MetI-like_sf"/>
</dbReference>
<comment type="caution">
    <text evidence="9">The sequence shown here is derived from an EMBL/GenBank/DDBJ whole genome shotgun (WGS) entry which is preliminary data.</text>
</comment>
<feature type="transmembrane region" description="Helical" evidence="7">
    <location>
        <begin position="279"/>
        <end position="298"/>
    </location>
</feature>
<reference evidence="9 10" key="1">
    <citation type="journal article" date="2014" name="J. Microbiol.">
        <title>Diaminobutyricibacter tongyongensis gen. nov., sp. nov. and Homoserinibacter gongjuensis gen. nov., sp. nov. belong to the family Microbacteriaceae.</title>
        <authorList>
            <person name="Kim S.J."/>
            <person name="Ahn J.H."/>
            <person name="Weon H.Y."/>
            <person name="Hamada M."/>
            <person name="Suzuki K."/>
            <person name="Kwon S.W."/>
        </authorList>
    </citation>
    <scope>NUCLEOTIDE SEQUENCE [LARGE SCALE GENOMIC DNA]</scope>
    <source>
        <strain evidence="9 10">NBRC 108724</strain>
    </source>
</reference>
<dbReference type="Pfam" id="PF00528">
    <property type="entry name" value="BPD_transp_1"/>
    <property type="match status" value="1"/>
</dbReference>
<keyword evidence="2 7" id="KW-0813">Transport</keyword>
<feature type="transmembrane region" description="Helical" evidence="7">
    <location>
        <begin position="171"/>
        <end position="196"/>
    </location>
</feature>
<feature type="transmembrane region" description="Helical" evidence="7">
    <location>
        <begin position="89"/>
        <end position="110"/>
    </location>
</feature>
<dbReference type="Gene3D" id="1.10.3720.10">
    <property type="entry name" value="MetI-like"/>
    <property type="match status" value="1"/>
</dbReference>
<keyword evidence="3" id="KW-1003">Cell membrane</keyword>
<keyword evidence="5 7" id="KW-1133">Transmembrane helix</keyword>
<evidence type="ECO:0000256" key="2">
    <source>
        <dbReference type="ARBA" id="ARBA00022448"/>
    </source>
</evidence>
<evidence type="ECO:0000256" key="6">
    <source>
        <dbReference type="ARBA" id="ARBA00023136"/>
    </source>
</evidence>
<dbReference type="InterPro" id="IPR051393">
    <property type="entry name" value="ABC_transporter_permease"/>
</dbReference>
<evidence type="ECO:0000256" key="7">
    <source>
        <dbReference type="RuleBase" id="RU363032"/>
    </source>
</evidence>
<protein>
    <submittedName>
        <fullName evidence="9">Sugar ABC transporter permease</fullName>
    </submittedName>
</protein>
<evidence type="ECO:0000256" key="1">
    <source>
        <dbReference type="ARBA" id="ARBA00004651"/>
    </source>
</evidence>
<dbReference type="GO" id="GO:0055085">
    <property type="term" value="P:transmembrane transport"/>
    <property type="evidence" value="ECO:0007669"/>
    <property type="project" value="InterPro"/>
</dbReference>
<evidence type="ECO:0000259" key="8">
    <source>
        <dbReference type="PROSITE" id="PS50928"/>
    </source>
</evidence>
<dbReference type="InterPro" id="IPR000515">
    <property type="entry name" value="MetI-like"/>
</dbReference>
<comment type="subcellular location">
    <subcellularLocation>
        <location evidence="1 7">Cell membrane</location>
        <topology evidence="1 7">Multi-pass membrane protein</topology>
    </subcellularLocation>
</comment>
<dbReference type="EMBL" id="JAAGWY010000001">
    <property type="protein sequence ID" value="NEN05410.1"/>
    <property type="molecule type" value="Genomic_DNA"/>
</dbReference>
<proteinExistence type="inferred from homology"/>
<dbReference type="SUPFAM" id="SSF161098">
    <property type="entry name" value="MetI-like"/>
    <property type="match status" value="1"/>
</dbReference>
<feature type="transmembrane region" description="Helical" evidence="7">
    <location>
        <begin position="217"/>
        <end position="244"/>
    </location>
</feature>
<name>A0A6L9XVF3_9MICO</name>
<dbReference type="PROSITE" id="PS50928">
    <property type="entry name" value="ABC_TM1"/>
    <property type="match status" value="1"/>
</dbReference>